<dbReference type="AlphaFoldDB" id="A0A1C5K2R3"/>
<evidence type="ECO:0000313" key="2">
    <source>
        <dbReference type="EMBL" id="SCG77114.1"/>
    </source>
</evidence>
<evidence type="ECO:0000256" key="1">
    <source>
        <dbReference type="SAM" id="SignalP"/>
    </source>
</evidence>
<keyword evidence="3" id="KW-1185">Reference proteome</keyword>
<reference evidence="3" key="1">
    <citation type="submission" date="2016-06" db="EMBL/GenBank/DDBJ databases">
        <authorList>
            <person name="Varghese N."/>
            <person name="Submissions Spin"/>
        </authorList>
    </citation>
    <scope>NUCLEOTIDE SEQUENCE [LARGE SCALE GENOMIC DNA]</scope>
    <source>
        <strain evidence="3">DSM 43819</strain>
    </source>
</reference>
<proteinExistence type="predicted"/>
<dbReference type="RefSeq" id="WP_157746578.1">
    <property type="nucleotide sequence ID" value="NZ_LT607754.1"/>
</dbReference>
<feature type="signal peptide" evidence="1">
    <location>
        <begin position="1"/>
        <end position="24"/>
    </location>
</feature>
<organism evidence="2 3">
    <name type="scientific">Micromonospora inositola</name>
    <dbReference type="NCBI Taxonomy" id="47865"/>
    <lineage>
        <taxon>Bacteria</taxon>
        <taxon>Bacillati</taxon>
        <taxon>Actinomycetota</taxon>
        <taxon>Actinomycetes</taxon>
        <taxon>Micromonosporales</taxon>
        <taxon>Micromonosporaceae</taxon>
        <taxon>Micromonospora</taxon>
    </lineage>
</organism>
<dbReference type="Proteomes" id="UP000198221">
    <property type="component" value="Chromosome I"/>
</dbReference>
<name>A0A1C5K2R3_9ACTN</name>
<gene>
    <name evidence="2" type="ORF">GA0070613_6155</name>
</gene>
<feature type="chain" id="PRO_5008720191" evidence="1">
    <location>
        <begin position="25"/>
        <end position="86"/>
    </location>
</feature>
<protein>
    <submittedName>
        <fullName evidence="2">Uncharacterized protein</fullName>
    </submittedName>
</protein>
<keyword evidence="1" id="KW-0732">Signal</keyword>
<accession>A0A1C5K2R3</accession>
<sequence>MRRLAVALAAGGIAVIGFAAPAQADPGDNWTYGHCVTAGYANPSGGSIGPTKMNPQGNYKGAVNAFYASDGHAHFNGAGMVCPKPE</sequence>
<evidence type="ECO:0000313" key="3">
    <source>
        <dbReference type="Proteomes" id="UP000198221"/>
    </source>
</evidence>
<dbReference type="EMBL" id="LT607754">
    <property type="protein sequence ID" value="SCG77114.1"/>
    <property type="molecule type" value="Genomic_DNA"/>
</dbReference>